<proteinExistence type="inferred from homology"/>
<evidence type="ECO:0000256" key="15">
    <source>
        <dbReference type="PIRNR" id="PIRNR004491"/>
    </source>
</evidence>
<keyword evidence="12" id="KW-0511">Multifunctional enzyme</keyword>
<dbReference type="EC" id="2.7.1.26" evidence="15"/>
<dbReference type="InterPro" id="IPR015865">
    <property type="entry name" value="Riboflavin_kinase_bac/euk"/>
</dbReference>
<protein>
    <recommendedName>
        <fullName evidence="15">Riboflavin biosynthesis protein</fullName>
    </recommendedName>
    <domain>
        <recommendedName>
            <fullName evidence="15">Riboflavin kinase</fullName>
            <ecNumber evidence="15">2.7.1.26</ecNumber>
        </recommendedName>
        <alternativeName>
            <fullName evidence="15">Flavokinase</fullName>
        </alternativeName>
    </domain>
    <domain>
        <recommendedName>
            <fullName evidence="15">FMN adenylyltransferase</fullName>
            <ecNumber evidence="15">2.7.7.2</ecNumber>
        </recommendedName>
        <alternativeName>
            <fullName evidence="15">FAD pyrophosphorylase</fullName>
        </alternativeName>
        <alternativeName>
            <fullName evidence="15">FAD synthase</fullName>
        </alternativeName>
    </domain>
</protein>
<accession>A0ABU9YJQ8</accession>
<evidence type="ECO:0000256" key="12">
    <source>
        <dbReference type="ARBA" id="ARBA00023268"/>
    </source>
</evidence>
<reference evidence="17 18" key="1">
    <citation type="submission" date="2024-03" db="EMBL/GenBank/DDBJ databases">
        <title>High-quality draft genome sequencing of Tistrella sp. BH-R2-4.</title>
        <authorList>
            <person name="Dong C."/>
        </authorList>
    </citation>
    <scope>NUCLEOTIDE SEQUENCE [LARGE SCALE GENOMIC DNA]</scope>
    <source>
        <strain evidence="17 18">BH-R2-4</strain>
    </source>
</reference>
<evidence type="ECO:0000313" key="18">
    <source>
        <dbReference type="Proteomes" id="UP001413721"/>
    </source>
</evidence>
<keyword evidence="11 15" id="KW-0067">ATP-binding</keyword>
<dbReference type="SUPFAM" id="SSF82114">
    <property type="entry name" value="Riboflavin kinase-like"/>
    <property type="match status" value="1"/>
</dbReference>
<comment type="pathway">
    <text evidence="2 15">Cofactor biosynthesis; FAD biosynthesis; FAD from FMN: step 1/1.</text>
</comment>
<dbReference type="CDD" id="cd02064">
    <property type="entry name" value="FAD_synthetase_N"/>
    <property type="match status" value="1"/>
</dbReference>
<evidence type="ECO:0000256" key="4">
    <source>
        <dbReference type="ARBA" id="ARBA00022630"/>
    </source>
</evidence>
<evidence type="ECO:0000256" key="3">
    <source>
        <dbReference type="ARBA" id="ARBA00005201"/>
    </source>
</evidence>
<feature type="domain" description="Riboflavin kinase" evidence="16">
    <location>
        <begin position="183"/>
        <end position="317"/>
    </location>
</feature>
<dbReference type="InterPro" id="IPR002606">
    <property type="entry name" value="Riboflavin_kinase_bac"/>
</dbReference>
<evidence type="ECO:0000256" key="8">
    <source>
        <dbReference type="ARBA" id="ARBA00022741"/>
    </source>
</evidence>
<keyword evidence="18" id="KW-1185">Reference proteome</keyword>
<keyword evidence="7 15" id="KW-0548">Nucleotidyltransferase</keyword>
<evidence type="ECO:0000256" key="1">
    <source>
        <dbReference type="ARBA" id="ARBA00002121"/>
    </source>
</evidence>
<evidence type="ECO:0000256" key="5">
    <source>
        <dbReference type="ARBA" id="ARBA00022643"/>
    </source>
</evidence>
<dbReference type="GO" id="GO:0008531">
    <property type="term" value="F:riboflavin kinase activity"/>
    <property type="evidence" value="ECO:0007669"/>
    <property type="project" value="UniProtKB-EC"/>
</dbReference>
<evidence type="ECO:0000256" key="13">
    <source>
        <dbReference type="ARBA" id="ARBA00047880"/>
    </source>
</evidence>
<sequence>MRLYRRFDGLPAEARGLSVALGNFDGVHRGHRAVIGAAASAARRLGTRPAVLTFEPHPRQVLQPDRAPGRLQTPSDKLRVLAAEAIPAVFMLRFSKALAAMPAEDFIDRVLLRGLRVAHLAIGHDFVFGRGRGGDAKLLEQAAQRHGFGLSVVEPRSMGDTVFSSTAIRKAIADGDMIRAGQLLGRPWSVTGRVRGGDRRGRTIGFPTANIAIGRYVEPATGVYAIRAHVAAGRGAGGVALPGGRYDGVANFGRRPTFDKRDLLLEAHLFDFAGDLYGRQIEIAFIERIRAERRFDGIEALKAQIGADSERARGLLADAADRRYG</sequence>
<dbReference type="PANTHER" id="PTHR22749:SF6">
    <property type="entry name" value="RIBOFLAVIN KINASE"/>
    <property type="match status" value="1"/>
</dbReference>
<dbReference type="GO" id="GO:0003919">
    <property type="term" value="F:FMN adenylyltransferase activity"/>
    <property type="evidence" value="ECO:0007669"/>
    <property type="project" value="UniProtKB-EC"/>
</dbReference>
<keyword evidence="5 15" id="KW-0288">FMN</keyword>
<evidence type="ECO:0000256" key="6">
    <source>
        <dbReference type="ARBA" id="ARBA00022679"/>
    </source>
</evidence>
<dbReference type="Pfam" id="PF06574">
    <property type="entry name" value="FAD_syn"/>
    <property type="match status" value="1"/>
</dbReference>
<comment type="pathway">
    <text evidence="3 15">Cofactor biosynthesis; FMN biosynthesis; FMN from riboflavin (ATP route): step 1/1.</text>
</comment>
<dbReference type="SMART" id="SM00904">
    <property type="entry name" value="Flavokinase"/>
    <property type="match status" value="1"/>
</dbReference>
<dbReference type="SUPFAM" id="SSF52374">
    <property type="entry name" value="Nucleotidylyl transferase"/>
    <property type="match status" value="1"/>
</dbReference>
<keyword evidence="8 15" id="KW-0547">Nucleotide-binding</keyword>
<dbReference type="PANTHER" id="PTHR22749">
    <property type="entry name" value="RIBOFLAVIN KINASE/FMN ADENYLYLTRANSFERASE"/>
    <property type="match status" value="1"/>
</dbReference>
<comment type="catalytic activity">
    <reaction evidence="14 15">
        <text>FMN + ATP + H(+) = FAD + diphosphate</text>
        <dbReference type="Rhea" id="RHEA:17237"/>
        <dbReference type="ChEBI" id="CHEBI:15378"/>
        <dbReference type="ChEBI" id="CHEBI:30616"/>
        <dbReference type="ChEBI" id="CHEBI:33019"/>
        <dbReference type="ChEBI" id="CHEBI:57692"/>
        <dbReference type="ChEBI" id="CHEBI:58210"/>
        <dbReference type="EC" id="2.7.7.2"/>
    </reaction>
</comment>
<dbReference type="Gene3D" id="2.40.30.30">
    <property type="entry name" value="Riboflavin kinase-like"/>
    <property type="match status" value="1"/>
</dbReference>
<organism evidence="17 18">
    <name type="scientific">Tistrella arctica</name>
    <dbReference type="NCBI Taxonomy" id="3133430"/>
    <lineage>
        <taxon>Bacteria</taxon>
        <taxon>Pseudomonadati</taxon>
        <taxon>Pseudomonadota</taxon>
        <taxon>Alphaproteobacteria</taxon>
        <taxon>Geminicoccales</taxon>
        <taxon>Geminicoccaceae</taxon>
        <taxon>Tistrella</taxon>
    </lineage>
</organism>
<dbReference type="Gene3D" id="3.40.50.620">
    <property type="entry name" value="HUPs"/>
    <property type="match status" value="1"/>
</dbReference>
<evidence type="ECO:0000256" key="7">
    <source>
        <dbReference type="ARBA" id="ARBA00022695"/>
    </source>
</evidence>
<dbReference type="Pfam" id="PF01687">
    <property type="entry name" value="Flavokinase"/>
    <property type="match status" value="1"/>
</dbReference>
<dbReference type="PIRSF" id="PIRSF004491">
    <property type="entry name" value="FAD_Synth"/>
    <property type="match status" value="1"/>
</dbReference>
<evidence type="ECO:0000256" key="11">
    <source>
        <dbReference type="ARBA" id="ARBA00022840"/>
    </source>
</evidence>
<dbReference type="RefSeq" id="WP_345933686.1">
    <property type="nucleotide sequence ID" value="NZ_JBBKTV010000006.1"/>
</dbReference>
<comment type="function">
    <text evidence="1">Catalyzes the phosphorylation of riboflavin to FMN followed by the adenylation of FMN to FAD.</text>
</comment>
<comment type="similarity">
    <text evidence="15">Belongs to the ribF family.</text>
</comment>
<keyword evidence="4 15" id="KW-0285">Flavoprotein</keyword>
<evidence type="ECO:0000256" key="14">
    <source>
        <dbReference type="ARBA" id="ARBA00049494"/>
    </source>
</evidence>
<dbReference type="NCBIfam" id="NF004160">
    <property type="entry name" value="PRK05627.1-3"/>
    <property type="match status" value="1"/>
</dbReference>
<dbReference type="InterPro" id="IPR023468">
    <property type="entry name" value="Riboflavin_kinase"/>
</dbReference>
<comment type="catalytic activity">
    <reaction evidence="13 15">
        <text>riboflavin + ATP = FMN + ADP + H(+)</text>
        <dbReference type="Rhea" id="RHEA:14357"/>
        <dbReference type="ChEBI" id="CHEBI:15378"/>
        <dbReference type="ChEBI" id="CHEBI:30616"/>
        <dbReference type="ChEBI" id="CHEBI:57986"/>
        <dbReference type="ChEBI" id="CHEBI:58210"/>
        <dbReference type="ChEBI" id="CHEBI:456216"/>
        <dbReference type="EC" id="2.7.1.26"/>
    </reaction>
</comment>
<dbReference type="EC" id="2.7.7.2" evidence="15"/>
<evidence type="ECO:0000313" key="17">
    <source>
        <dbReference type="EMBL" id="MEN2988941.1"/>
    </source>
</evidence>
<dbReference type="InterPro" id="IPR023465">
    <property type="entry name" value="Riboflavin_kinase_dom_sf"/>
</dbReference>
<keyword evidence="10 15" id="KW-0274">FAD</keyword>
<dbReference type="NCBIfam" id="TIGR00083">
    <property type="entry name" value="ribF"/>
    <property type="match status" value="1"/>
</dbReference>
<dbReference type="InterPro" id="IPR014729">
    <property type="entry name" value="Rossmann-like_a/b/a_fold"/>
</dbReference>
<evidence type="ECO:0000259" key="16">
    <source>
        <dbReference type="SMART" id="SM00904"/>
    </source>
</evidence>
<keyword evidence="9 15" id="KW-0418">Kinase</keyword>
<evidence type="ECO:0000256" key="9">
    <source>
        <dbReference type="ARBA" id="ARBA00022777"/>
    </source>
</evidence>
<evidence type="ECO:0000256" key="2">
    <source>
        <dbReference type="ARBA" id="ARBA00004726"/>
    </source>
</evidence>
<gene>
    <name evidence="17" type="ORF">WG926_11560</name>
</gene>
<dbReference type="EMBL" id="JBBKTW010000004">
    <property type="protein sequence ID" value="MEN2988941.1"/>
    <property type="molecule type" value="Genomic_DNA"/>
</dbReference>
<name>A0ABU9YJQ8_9PROT</name>
<dbReference type="InterPro" id="IPR015864">
    <property type="entry name" value="FAD_synthase"/>
</dbReference>
<dbReference type="Proteomes" id="UP001413721">
    <property type="component" value="Unassembled WGS sequence"/>
</dbReference>
<evidence type="ECO:0000256" key="10">
    <source>
        <dbReference type="ARBA" id="ARBA00022827"/>
    </source>
</evidence>
<keyword evidence="6 15" id="KW-0808">Transferase</keyword>
<comment type="caution">
    <text evidence="17">The sequence shown here is derived from an EMBL/GenBank/DDBJ whole genome shotgun (WGS) entry which is preliminary data.</text>
</comment>